<sequence>VRGDYDDRKVFLGMLDAIMQVEERLRKGKKVTNIRYDASYDQICTTIALISPRAYSTIRAEFGGRGLRSMRLIRAQAGQFRPGIDTVNFDAAAEWARKLGWSGPFILSVDDTKITAALRSYHDGEHWRLGGVHGVVHTFSSYEELLELGKVEKDQLAEKVSRSRVTDNNYMSSHPA</sequence>
<keyword evidence="2" id="KW-1185">Reference proteome</keyword>
<gene>
    <name evidence="1" type="ORF">PYCCODRAFT_1377763</name>
</gene>
<dbReference type="AlphaFoldDB" id="A0A1Y2IB68"/>
<dbReference type="Proteomes" id="UP000193067">
    <property type="component" value="Unassembled WGS sequence"/>
</dbReference>
<name>A0A1Y2IB68_TRAC3</name>
<accession>A0A1Y2IB68</accession>
<organism evidence="1 2">
    <name type="scientific">Trametes coccinea (strain BRFM310)</name>
    <name type="common">Pycnoporus coccineus</name>
    <dbReference type="NCBI Taxonomy" id="1353009"/>
    <lineage>
        <taxon>Eukaryota</taxon>
        <taxon>Fungi</taxon>
        <taxon>Dikarya</taxon>
        <taxon>Basidiomycota</taxon>
        <taxon>Agaricomycotina</taxon>
        <taxon>Agaricomycetes</taxon>
        <taxon>Polyporales</taxon>
        <taxon>Polyporaceae</taxon>
        <taxon>Trametes</taxon>
    </lineage>
</organism>
<evidence type="ECO:0000313" key="2">
    <source>
        <dbReference type="Proteomes" id="UP000193067"/>
    </source>
</evidence>
<evidence type="ECO:0000313" key="1">
    <source>
        <dbReference type="EMBL" id="OSC97161.1"/>
    </source>
</evidence>
<dbReference type="EMBL" id="KZ084156">
    <property type="protein sequence ID" value="OSC97161.1"/>
    <property type="molecule type" value="Genomic_DNA"/>
</dbReference>
<protein>
    <submittedName>
        <fullName evidence="1">Uncharacterized protein</fullName>
    </submittedName>
</protein>
<dbReference type="STRING" id="1353009.A0A1Y2IB68"/>
<proteinExistence type="predicted"/>
<reference evidence="1 2" key="1">
    <citation type="journal article" date="2015" name="Biotechnol. Biofuels">
        <title>Enhanced degradation of softwood versus hardwood by the white-rot fungus Pycnoporus coccineus.</title>
        <authorList>
            <person name="Couturier M."/>
            <person name="Navarro D."/>
            <person name="Chevret D."/>
            <person name="Henrissat B."/>
            <person name="Piumi F."/>
            <person name="Ruiz-Duenas F.J."/>
            <person name="Martinez A.T."/>
            <person name="Grigoriev I.V."/>
            <person name="Riley R."/>
            <person name="Lipzen A."/>
            <person name="Berrin J.G."/>
            <person name="Master E.R."/>
            <person name="Rosso M.N."/>
        </authorList>
    </citation>
    <scope>NUCLEOTIDE SEQUENCE [LARGE SCALE GENOMIC DNA]</scope>
    <source>
        <strain evidence="1 2">BRFM310</strain>
    </source>
</reference>
<feature type="non-terminal residue" evidence="1">
    <location>
        <position position="1"/>
    </location>
</feature>
<dbReference type="OrthoDB" id="3268677at2759"/>